<evidence type="ECO:0000259" key="1">
    <source>
        <dbReference type="Pfam" id="PF13392"/>
    </source>
</evidence>
<dbReference type="KEGG" id="vg:26796802"/>
<protein>
    <submittedName>
        <fullName evidence="2">HNH endonuclease</fullName>
    </submittedName>
</protein>
<keyword evidence="3" id="KW-1185">Reference proteome</keyword>
<evidence type="ECO:0000313" key="3">
    <source>
        <dbReference type="Proteomes" id="UP000030200"/>
    </source>
</evidence>
<evidence type="ECO:0000313" key="2">
    <source>
        <dbReference type="EMBL" id="AIW02571.1"/>
    </source>
</evidence>
<dbReference type="OrthoDB" id="18976at10239"/>
<dbReference type="SUPFAM" id="SSF54060">
    <property type="entry name" value="His-Me finger endonucleases"/>
    <property type="match status" value="1"/>
</dbReference>
<keyword evidence="2" id="KW-0378">Hydrolase</keyword>
<reference evidence="2 3" key="1">
    <citation type="submission" date="2014-09" db="EMBL/GenBank/DDBJ databases">
        <authorList>
            <person name="Gicewicz E.A."/>
            <person name="Hiryak K.M."/>
            <person name="Horoschock A.N."/>
            <person name="Kneeream E.R."/>
            <person name="Luchetta J."/>
            <person name="Mikolon A.R."/>
            <person name="Smith S.N."/>
            <person name="Svintozelskiy S."/>
            <person name="Yucha M.L."/>
            <person name="Manna D.P."/>
            <person name="Pidcock K.A."/>
            <person name="Laing C.E."/>
            <person name="Schaff J.E."/>
            <person name="Dashiell C.L."/>
            <person name="Macialek J.A."/>
            <person name="Anders K.R."/>
            <person name="Braun M.A."/>
            <person name="Delesalle V.A."/>
            <person name="Hughes L.E."/>
            <person name="Ware V.C."/>
            <person name="Bradley K.W."/>
            <person name="Barker L.P."/>
            <person name="Asai D.J."/>
            <person name="Bowman C.A."/>
            <person name="Russell D.A."/>
            <person name="Pope W.H."/>
            <person name="Jacobs-Sera D."/>
            <person name="Hendrix R.W."/>
            <person name="Hatfull G.F."/>
        </authorList>
    </citation>
    <scope>NUCLEOTIDE SEQUENCE [LARGE SCALE GENOMIC DNA]</scope>
</reference>
<organism evidence="2 3">
    <name type="scientific">Streptomyces phage Jay2Jay</name>
    <dbReference type="NCBI Taxonomy" id="1556290"/>
    <lineage>
        <taxon>Viruses</taxon>
        <taxon>Duplodnaviria</taxon>
        <taxon>Heunggongvirae</taxon>
        <taxon>Uroviricota</taxon>
        <taxon>Caudoviricetes</taxon>
        <taxon>Stanwilliamsviridae</taxon>
        <taxon>Boydwoodruffvirinae</taxon>
        <taxon>Samistivirus</taxon>
        <taxon>Samistivirus jay2jay</taxon>
    </lineage>
</organism>
<dbReference type="Proteomes" id="UP000030200">
    <property type="component" value="Segment"/>
</dbReference>
<accession>A0A0A0RKT6</accession>
<dbReference type="RefSeq" id="YP_009225798.1">
    <property type="nucleotide sequence ID" value="NC_029098.1"/>
</dbReference>
<sequence length="98" mass="11823">MYRPIRNWHNRKKTISSEGYVLVFAPEHPKSFNGGWYYEHRMVFEAKLGRLLKSDETVHHIGVKSDNSRKNLFLCSWREHERLNRQEHVALTQRQRSC</sequence>
<dbReference type="GO" id="GO:0004519">
    <property type="term" value="F:endonuclease activity"/>
    <property type="evidence" value="ECO:0007669"/>
    <property type="project" value="UniProtKB-KW"/>
</dbReference>
<keyword evidence="2" id="KW-0540">Nuclease</keyword>
<dbReference type="Gene3D" id="3.90.75.20">
    <property type="match status" value="1"/>
</dbReference>
<dbReference type="GeneID" id="26796802"/>
<dbReference type="InterPro" id="IPR003615">
    <property type="entry name" value="HNH_nuc"/>
</dbReference>
<keyword evidence="2" id="KW-0255">Endonuclease</keyword>
<proteinExistence type="predicted"/>
<dbReference type="Pfam" id="PF13392">
    <property type="entry name" value="HNH_3"/>
    <property type="match status" value="1"/>
</dbReference>
<dbReference type="EMBL" id="KM652554">
    <property type="protein sequence ID" value="AIW02571.1"/>
    <property type="molecule type" value="Genomic_DNA"/>
</dbReference>
<feature type="domain" description="HNH nuclease" evidence="1">
    <location>
        <begin position="37"/>
        <end position="82"/>
    </location>
</feature>
<dbReference type="InterPro" id="IPR044925">
    <property type="entry name" value="His-Me_finger_sf"/>
</dbReference>
<name>A0A0A0RKT6_9CAUD</name>
<gene>
    <name evidence="2" type="primary">73</name>
    <name evidence="2" type="ORF">PBI_JAY2JAY_73</name>
</gene>